<sequence>MVRKKVYKREHILKSAFEVLQKNGFSGLTARNVADHMGISTQPIYLEFENMEDLKMTLLNSIYDDLASGVFACKTTSDAALNFGFNFIDFAKKNTNIFIALYTEQHGYGDEIKAHTFKHFLKHIKNDEQYTALSEKDCEKIHNSLLVVASGIASMSLSGIIAPSQKQISELLEKTIQAVGWRNN</sequence>
<dbReference type="STRING" id="762845.BCR26_12175"/>
<dbReference type="RefSeq" id="WP_069698322.1">
    <property type="nucleotide sequence ID" value="NZ_JAGGMA010000024.1"/>
</dbReference>
<dbReference type="GO" id="GO:0003677">
    <property type="term" value="F:DNA binding"/>
    <property type="evidence" value="ECO:0007669"/>
    <property type="project" value="UniProtKB-UniRule"/>
</dbReference>
<dbReference type="OrthoDB" id="66596at2"/>
<dbReference type="InterPro" id="IPR050624">
    <property type="entry name" value="HTH-type_Tx_Regulator"/>
</dbReference>
<feature type="domain" description="HTH tetR-type" evidence="3">
    <location>
        <begin position="6"/>
        <end position="66"/>
    </location>
</feature>
<name>A0A1E5KXV1_9ENTE</name>
<evidence type="ECO:0000313" key="5">
    <source>
        <dbReference type="Proteomes" id="UP000095256"/>
    </source>
</evidence>
<dbReference type="SUPFAM" id="SSF46689">
    <property type="entry name" value="Homeodomain-like"/>
    <property type="match status" value="1"/>
</dbReference>
<evidence type="ECO:0000259" key="3">
    <source>
        <dbReference type="PROSITE" id="PS50977"/>
    </source>
</evidence>
<dbReference type="AlphaFoldDB" id="A0A1E5KXV1"/>
<reference evidence="4 5" key="1">
    <citation type="submission" date="2016-09" db="EMBL/GenBank/DDBJ databases">
        <authorList>
            <person name="Capua I."/>
            <person name="De Benedictis P."/>
            <person name="Joannis T."/>
            <person name="Lombin L.H."/>
            <person name="Cattoli G."/>
        </authorList>
    </citation>
    <scope>NUCLEOTIDE SEQUENCE [LARGE SCALE GENOMIC DNA]</scope>
    <source>
        <strain evidence="4 5">LMG 25899</strain>
    </source>
</reference>
<dbReference type="Pfam" id="PF00440">
    <property type="entry name" value="TetR_N"/>
    <property type="match status" value="1"/>
</dbReference>
<dbReference type="Gene3D" id="1.10.357.10">
    <property type="entry name" value="Tetracycline Repressor, domain 2"/>
    <property type="match status" value="1"/>
</dbReference>
<dbReference type="InterPro" id="IPR001647">
    <property type="entry name" value="HTH_TetR"/>
</dbReference>
<dbReference type="Proteomes" id="UP000095256">
    <property type="component" value="Unassembled WGS sequence"/>
</dbReference>
<evidence type="ECO:0000313" key="4">
    <source>
        <dbReference type="EMBL" id="OEH82686.1"/>
    </source>
</evidence>
<keyword evidence="5" id="KW-1185">Reference proteome</keyword>
<dbReference type="PROSITE" id="PS50977">
    <property type="entry name" value="HTH_TETR_2"/>
    <property type="match status" value="1"/>
</dbReference>
<proteinExistence type="predicted"/>
<comment type="caution">
    <text evidence="4">The sequence shown here is derived from an EMBL/GenBank/DDBJ whole genome shotgun (WGS) entry which is preliminary data.</text>
</comment>
<dbReference type="PANTHER" id="PTHR43479:SF11">
    <property type="entry name" value="ACREF_ENVCD OPERON REPRESSOR-RELATED"/>
    <property type="match status" value="1"/>
</dbReference>
<keyword evidence="1 2" id="KW-0238">DNA-binding</keyword>
<evidence type="ECO:0000256" key="2">
    <source>
        <dbReference type="PROSITE-ProRule" id="PRU00335"/>
    </source>
</evidence>
<dbReference type="EMBL" id="MIEK01000017">
    <property type="protein sequence ID" value="OEH82686.1"/>
    <property type="molecule type" value="Genomic_DNA"/>
</dbReference>
<dbReference type="PANTHER" id="PTHR43479">
    <property type="entry name" value="ACREF/ENVCD OPERON REPRESSOR-RELATED"/>
    <property type="match status" value="1"/>
</dbReference>
<protein>
    <recommendedName>
        <fullName evidence="3">HTH tetR-type domain-containing protein</fullName>
    </recommendedName>
</protein>
<organism evidence="4 5">
    <name type="scientific">Enterococcus rivorum</name>
    <dbReference type="NCBI Taxonomy" id="762845"/>
    <lineage>
        <taxon>Bacteria</taxon>
        <taxon>Bacillati</taxon>
        <taxon>Bacillota</taxon>
        <taxon>Bacilli</taxon>
        <taxon>Lactobacillales</taxon>
        <taxon>Enterococcaceae</taxon>
        <taxon>Enterococcus</taxon>
    </lineage>
</organism>
<evidence type="ECO:0000256" key="1">
    <source>
        <dbReference type="ARBA" id="ARBA00023125"/>
    </source>
</evidence>
<feature type="DNA-binding region" description="H-T-H motif" evidence="2">
    <location>
        <begin position="29"/>
        <end position="48"/>
    </location>
</feature>
<accession>A0A1E5KXV1</accession>
<dbReference type="InterPro" id="IPR009057">
    <property type="entry name" value="Homeodomain-like_sf"/>
</dbReference>
<gene>
    <name evidence="4" type="ORF">BCR26_12175</name>
</gene>